<keyword evidence="4" id="KW-0067">ATP-binding</keyword>
<dbReference type="GO" id="GO:0005524">
    <property type="term" value="F:ATP binding"/>
    <property type="evidence" value="ECO:0007669"/>
    <property type="project" value="UniProtKB-KW"/>
</dbReference>
<dbReference type="EMBL" id="JBAMMX010000007">
    <property type="protein sequence ID" value="KAK6936725.1"/>
    <property type="molecule type" value="Genomic_DNA"/>
</dbReference>
<proteinExistence type="inferred from homology"/>
<evidence type="ECO:0000256" key="4">
    <source>
        <dbReference type="ARBA" id="ARBA00022840"/>
    </source>
</evidence>
<protein>
    <recommendedName>
        <fullName evidence="7">Mur ligase central domain-containing protein</fullName>
    </recommendedName>
</protein>
<sequence>MRTLNILRRYTNLSHRRTLINFTSAIRSTTERIIDYLDNLKNYEKSGVPRSSKNEKIDAVVHIAGTKGKGSKAAFISNILRAQGYSVGCYTSPRIQTIRERISLGRVGNPLSVETLNILFQSIRETLDQSIEMENGCLSHFEIFTAMAFTLFAQEKEDIAVIGFSTPLTLQFAFCPDDISFSVYLNLCPRSSRSTNVPGLGGAHDAANIICSSELAVSVITTIGEEHLAAFGGFLESSIGKVWYHQTWFIELLDVILHLLGAQQLQNAVTAKHSALVIKTYLLGRSQFLTLKETEALGLPGATILLDGAHTKDSAKTLADTVRMTSLWPD</sequence>
<dbReference type="InterPro" id="IPR036565">
    <property type="entry name" value="Mur-like_cat_sf"/>
</dbReference>
<gene>
    <name evidence="5" type="ORF">RJ641_033755</name>
</gene>
<evidence type="ECO:0000313" key="6">
    <source>
        <dbReference type="Proteomes" id="UP001370490"/>
    </source>
</evidence>
<evidence type="ECO:0000313" key="5">
    <source>
        <dbReference type="EMBL" id="KAK6936725.1"/>
    </source>
</evidence>
<dbReference type="GO" id="GO:0005737">
    <property type="term" value="C:cytoplasm"/>
    <property type="evidence" value="ECO:0007669"/>
    <property type="project" value="TreeGrafter"/>
</dbReference>
<dbReference type="GO" id="GO:0004326">
    <property type="term" value="F:tetrahydrofolylpolyglutamate synthase activity"/>
    <property type="evidence" value="ECO:0007669"/>
    <property type="project" value="InterPro"/>
</dbReference>
<keyword evidence="3" id="KW-0547">Nucleotide-binding</keyword>
<dbReference type="Proteomes" id="UP001370490">
    <property type="component" value="Unassembled WGS sequence"/>
</dbReference>
<dbReference type="PROSITE" id="PS01011">
    <property type="entry name" value="FOLYLPOLYGLU_SYNT_1"/>
    <property type="match status" value="1"/>
</dbReference>
<dbReference type="Gene3D" id="3.40.1190.10">
    <property type="entry name" value="Mur-like, catalytic domain"/>
    <property type="match status" value="1"/>
</dbReference>
<comment type="similarity">
    <text evidence="1">Belongs to the folylpolyglutamate synthase family.</text>
</comment>
<reference evidence="5 6" key="1">
    <citation type="submission" date="2023-12" db="EMBL/GenBank/DDBJ databases">
        <title>A high-quality genome assembly for Dillenia turbinata (Dilleniales).</title>
        <authorList>
            <person name="Chanderbali A."/>
        </authorList>
    </citation>
    <scope>NUCLEOTIDE SEQUENCE [LARGE SCALE GENOMIC DNA]</scope>
    <source>
        <strain evidence="5">LSX21</strain>
        <tissue evidence="5">Leaf</tissue>
    </source>
</reference>
<organism evidence="5 6">
    <name type="scientific">Dillenia turbinata</name>
    <dbReference type="NCBI Taxonomy" id="194707"/>
    <lineage>
        <taxon>Eukaryota</taxon>
        <taxon>Viridiplantae</taxon>
        <taxon>Streptophyta</taxon>
        <taxon>Embryophyta</taxon>
        <taxon>Tracheophyta</taxon>
        <taxon>Spermatophyta</taxon>
        <taxon>Magnoliopsida</taxon>
        <taxon>eudicotyledons</taxon>
        <taxon>Gunneridae</taxon>
        <taxon>Pentapetalae</taxon>
        <taxon>Dilleniales</taxon>
        <taxon>Dilleniaceae</taxon>
        <taxon>Dillenia</taxon>
    </lineage>
</organism>
<evidence type="ECO:0000256" key="1">
    <source>
        <dbReference type="ARBA" id="ARBA00008276"/>
    </source>
</evidence>
<dbReference type="PANTHER" id="PTHR11136:SF0">
    <property type="entry name" value="DIHYDROFOLATE SYNTHETASE-RELATED"/>
    <property type="match status" value="1"/>
</dbReference>
<evidence type="ECO:0008006" key="7">
    <source>
        <dbReference type="Google" id="ProtNLM"/>
    </source>
</evidence>
<keyword evidence="6" id="KW-1185">Reference proteome</keyword>
<dbReference type="AlphaFoldDB" id="A0AAN8VME6"/>
<keyword evidence="2" id="KW-0436">Ligase</keyword>
<comment type="caution">
    <text evidence="5">The sequence shown here is derived from an EMBL/GenBank/DDBJ whole genome shotgun (WGS) entry which is preliminary data.</text>
</comment>
<dbReference type="InterPro" id="IPR018109">
    <property type="entry name" value="Folylpolyglutamate_synth_CS"/>
</dbReference>
<dbReference type="InterPro" id="IPR001645">
    <property type="entry name" value="Folylpolyglutamate_synth"/>
</dbReference>
<evidence type="ECO:0000256" key="2">
    <source>
        <dbReference type="ARBA" id="ARBA00022598"/>
    </source>
</evidence>
<dbReference type="PANTHER" id="PTHR11136">
    <property type="entry name" value="FOLYLPOLYGLUTAMATE SYNTHASE-RELATED"/>
    <property type="match status" value="1"/>
</dbReference>
<dbReference type="SUPFAM" id="SSF53623">
    <property type="entry name" value="MurD-like peptide ligases, catalytic domain"/>
    <property type="match status" value="2"/>
</dbReference>
<dbReference type="GO" id="GO:0008841">
    <property type="term" value="F:dihydrofolate synthase activity"/>
    <property type="evidence" value="ECO:0007669"/>
    <property type="project" value="TreeGrafter"/>
</dbReference>
<name>A0AAN8VME6_9MAGN</name>
<accession>A0AAN8VME6</accession>
<evidence type="ECO:0000256" key="3">
    <source>
        <dbReference type="ARBA" id="ARBA00022741"/>
    </source>
</evidence>